<proteinExistence type="predicted"/>
<gene>
    <name evidence="3" type="ORF">ER308_00415</name>
</gene>
<dbReference type="CDD" id="cd02440">
    <property type="entry name" value="AdoMet_MTases"/>
    <property type="match status" value="1"/>
</dbReference>
<dbReference type="InterPro" id="IPR029063">
    <property type="entry name" value="SAM-dependent_MTases_sf"/>
</dbReference>
<dbReference type="PANTHER" id="PTHR45128:SF2">
    <property type="entry name" value="METHYLTRANSFERASE DOMAIN-CONTAINING PROTEIN"/>
    <property type="match status" value="1"/>
</dbReference>
<dbReference type="GO" id="GO:0008168">
    <property type="term" value="F:methyltransferase activity"/>
    <property type="evidence" value="ECO:0007669"/>
    <property type="project" value="UniProtKB-KW"/>
</dbReference>
<dbReference type="SUPFAM" id="SSF46785">
    <property type="entry name" value="Winged helix' DNA-binding domain"/>
    <property type="match status" value="1"/>
</dbReference>
<accession>A0A411YAF3</accession>
<evidence type="ECO:0000313" key="4">
    <source>
        <dbReference type="Proteomes" id="UP000291469"/>
    </source>
</evidence>
<dbReference type="AlphaFoldDB" id="A0A411YAF3"/>
<feature type="domain" description="S-adenosylmethionine-dependent methyltransferase Rv2258c-like winged HTH" evidence="2">
    <location>
        <begin position="38"/>
        <end position="105"/>
    </location>
</feature>
<evidence type="ECO:0000259" key="1">
    <source>
        <dbReference type="Pfam" id="PF13847"/>
    </source>
</evidence>
<reference evidence="3 4" key="1">
    <citation type="submission" date="2019-01" db="EMBL/GenBank/DDBJ databases">
        <title>Egibacter rhizosphaerae EGI 80759T.</title>
        <authorList>
            <person name="Chen D.-D."/>
            <person name="Tian Y."/>
            <person name="Jiao J.-Y."/>
            <person name="Zhang X.-T."/>
            <person name="Zhang Y.-G."/>
            <person name="Zhang Y."/>
            <person name="Xiao M."/>
            <person name="Shu W.-S."/>
            <person name="Li W.-J."/>
        </authorList>
    </citation>
    <scope>NUCLEOTIDE SEQUENCE [LARGE SCALE GENOMIC DNA]</scope>
    <source>
        <strain evidence="3 4">EGI 80759</strain>
    </source>
</reference>
<feature type="domain" description="Methyltransferase" evidence="1">
    <location>
        <begin position="182"/>
        <end position="288"/>
    </location>
</feature>
<organism evidence="3 4">
    <name type="scientific">Egibacter rhizosphaerae</name>
    <dbReference type="NCBI Taxonomy" id="1670831"/>
    <lineage>
        <taxon>Bacteria</taxon>
        <taxon>Bacillati</taxon>
        <taxon>Actinomycetota</taxon>
        <taxon>Nitriliruptoria</taxon>
        <taxon>Egibacterales</taxon>
        <taxon>Egibacteraceae</taxon>
        <taxon>Egibacter</taxon>
    </lineage>
</organism>
<evidence type="ECO:0000313" key="3">
    <source>
        <dbReference type="EMBL" id="QBI18184.1"/>
    </source>
</evidence>
<keyword evidence="3" id="KW-0808">Transferase</keyword>
<dbReference type="Proteomes" id="UP000291469">
    <property type="component" value="Chromosome"/>
</dbReference>
<dbReference type="EMBL" id="CP036402">
    <property type="protein sequence ID" value="QBI18184.1"/>
    <property type="molecule type" value="Genomic_DNA"/>
</dbReference>
<dbReference type="RefSeq" id="WP_131153182.1">
    <property type="nucleotide sequence ID" value="NZ_CP036402.1"/>
</dbReference>
<dbReference type="InterPro" id="IPR036388">
    <property type="entry name" value="WH-like_DNA-bd_sf"/>
</dbReference>
<dbReference type="KEGG" id="erz:ER308_00415"/>
<keyword evidence="4" id="KW-1185">Reference proteome</keyword>
<sequence length="362" mass="37878">MSIETVGTGHTPLDESKVEAFAGQVISDIGTVLAGATVYIGHHAGLYTAMADGLPVDPHELAERAGAHPRYVREWLGAQAASGYVEYDPQRGAYRLPLEHAAVLAEPSSPAYLSGATDAMAGIWAAAGPVADDFTAGEGVPWHAHDARLFSGTEELFRPGYETFLATEWIPSLDGAEARLRAGGRVADVGCGHGVSTVEMAKAFPASRVHGFDAHDASVATARERAATAGVADRTTFETVLATELPGDGYDLVCFFDALHDMGDPVGALVRAREALGPDGAVMLIEPLAGDRVEENLTPVGRLFYAASTLVCTANGIAQGNHPVLGAQAGEQALRDVLAQAGFTRVRRTADAPVNMVLEARP</sequence>
<dbReference type="GO" id="GO:0032259">
    <property type="term" value="P:methylation"/>
    <property type="evidence" value="ECO:0007669"/>
    <property type="project" value="UniProtKB-KW"/>
</dbReference>
<dbReference type="InterPro" id="IPR053173">
    <property type="entry name" value="SAM-binding_MTase"/>
</dbReference>
<dbReference type="OrthoDB" id="9801363at2"/>
<evidence type="ECO:0000259" key="2">
    <source>
        <dbReference type="Pfam" id="PF21320"/>
    </source>
</evidence>
<dbReference type="Pfam" id="PF21320">
    <property type="entry name" value="WHD_Rv2258c"/>
    <property type="match status" value="1"/>
</dbReference>
<dbReference type="SUPFAM" id="SSF53335">
    <property type="entry name" value="S-adenosyl-L-methionine-dependent methyltransferases"/>
    <property type="match status" value="1"/>
</dbReference>
<dbReference type="InterPro" id="IPR036390">
    <property type="entry name" value="WH_DNA-bd_sf"/>
</dbReference>
<dbReference type="InterPro" id="IPR048711">
    <property type="entry name" value="WHD_Rv2258c"/>
</dbReference>
<dbReference type="InterPro" id="IPR025714">
    <property type="entry name" value="Methyltranfer_dom"/>
</dbReference>
<dbReference type="Gene3D" id="1.10.10.10">
    <property type="entry name" value="Winged helix-like DNA-binding domain superfamily/Winged helix DNA-binding domain"/>
    <property type="match status" value="1"/>
</dbReference>
<dbReference type="PANTHER" id="PTHR45128">
    <property type="entry name" value="METHYLTRANSFERASE TYPE 11"/>
    <property type="match status" value="1"/>
</dbReference>
<dbReference type="Pfam" id="PF13847">
    <property type="entry name" value="Methyltransf_31"/>
    <property type="match status" value="1"/>
</dbReference>
<protein>
    <submittedName>
        <fullName evidence="3">Methyltransferase domain-containing protein</fullName>
    </submittedName>
</protein>
<dbReference type="Gene3D" id="3.40.50.150">
    <property type="entry name" value="Vaccinia Virus protein VP39"/>
    <property type="match status" value="1"/>
</dbReference>
<name>A0A411YAF3_9ACTN</name>
<keyword evidence="3" id="KW-0489">Methyltransferase</keyword>